<reference evidence="1" key="2">
    <citation type="journal article" date="2015" name="Data Brief">
        <title>Shoot transcriptome of the giant reed, Arundo donax.</title>
        <authorList>
            <person name="Barrero R.A."/>
            <person name="Guerrero F.D."/>
            <person name="Moolhuijzen P."/>
            <person name="Goolsby J.A."/>
            <person name="Tidwell J."/>
            <person name="Bellgard S.E."/>
            <person name="Bellgard M.I."/>
        </authorList>
    </citation>
    <scope>NUCLEOTIDE SEQUENCE</scope>
    <source>
        <tissue evidence="1">Shoot tissue taken approximately 20 cm above the soil surface</tissue>
    </source>
</reference>
<dbReference type="EMBL" id="GBRH01180840">
    <property type="protein sequence ID" value="JAE17056.1"/>
    <property type="molecule type" value="Transcribed_RNA"/>
</dbReference>
<dbReference type="AlphaFoldDB" id="A0A0A9G3D3"/>
<sequence length="56" mass="6177">MSSCSSPADSHRISEIFPSFTCISLVLNDSLGEELHTRQGGELGPEFFFLILCNSR</sequence>
<name>A0A0A9G3D3_ARUDO</name>
<organism evidence="1">
    <name type="scientific">Arundo donax</name>
    <name type="common">Giant reed</name>
    <name type="synonym">Donax arundinaceus</name>
    <dbReference type="NCBI Taxonomy" id="35708"/>
    <lineage>
        <taxon>Eukaryota</taxon>
        <taxon>Viridiplantae</taxon>
        <taxon>Streptophyta</taxon>
        <taxon>Embryophyta</taxon>
        <taxon>Tracheophyta</taxon>
        <taxon>Spermatophyta</taxon>
        <taxon>Magnoliopsida</taxon>
        <taxon>Liliopsida</taxon>
        <taxon>Poales</taxon>
        <taxon>Poaceae</taxon>
        <taxon>PACMAD clade</taxon>
        <taxon>Arundinoideae</taxon>
        <taxon>Arundineae</taxon>
        <taxon>Arundo</taxon>
    </lineage>
</organism>
<reference evidence="1" key="1">
    <citation type="submission" date="2014-09" db="EMBL/GenBank/DDBJ databases">
        <authorList>
            <person name="Magalhaes I.L.F."/>
            <person name="Oliveira U."/>
            <person name="Santos F.R."/>
            <person name="Vidigal T.H.D.A."/>
            <person name="Brescovit A.D."/>
            <person name="Santos A.J."/>
        </authorList>
    </citation>
    <scope>NUCLEOTIDE SEQUENCE</scope>
    <source>
        <tissue evidence="1">Shoot tissue taken approximately 20 cm above the soil surface</tissue>
    </source>
</reference>
<evidence type="ECO:0000313" key="1">
    <source>
        <dbReference type="EMBL" id="JAE17056.1"/>
    </source>
</evidence>
<protein>
    <submittedName>
        <fullName evidence="1">Uncharacterized protein</fullName>
    </submittedName>
</protein>
<proteinExistence type="predicted"/>
<accession>A0A0A9G3D3</accession>